<evidence type="ECO:0000256" key="1">
    <source>
        <dbReference type="SAM" id="Phobius"/>
    </source>
</evidence>
<reference evidence="2 3" key="1">
    <citation type="journal article" date="2019" name="Int. J. Syst. Evol. Microbiol.">
        <title>The Global Catalogue of Microorganisms (GCM) 10K type strain sequencing project: providing services to taxonomists for standard genome sequencing and annotation.</title>
        <authorList>
            <consortium name="The Broad Institute Genomics Platform"/>
            <consortium name="The Broad Institute Genome Sequencing Center for Infectious Disease"/>
            <person name="Wu L."/>
            <person name="Ma J."/>
        </authorList>
    </citation>
    <scope>NUCLEOTIDE SEQUENCE [LARGE SCALE GENOMIC DNA]</scope>
    <source>
        <strain evidence="2 3">JCM 13518</strain>
    </source>
</reference>
<keyword evidence="3" id="KW-1185">Reference proteome</keyword>
<feature type="transmembrane region" description="Helical" evidence="1">
    <location>
        <begin position="12"/>
        <end position="36"/>
    </location>
</feature>
<keyword evidence="1" id="KW-0812">Transmembrane</keyword>
<keyword evidence="1" id="KW-1133">Transmembrane helix</keyword>
<keyword evidence="1" id="KW-0472">Membrane</keyword>
<name>A0ABN2K9Z8_9ACTN</name>
<accession>A0ABN2K9Z8</accession>
<gene>
    <name evidence="2" type="ORF">GCM10009710_33850</name>
</gene>
<dbReference type="RefSeq" id="WP_344203795.1">
    <property type="nucleotide sequence ID" value="NZ_BAAAME010000009.1"/>
</dbReference>
<evidence type="ECO:0000313" key="3">
    <source>
        <dbReference type="Proteomes" id="UP001501057"/>
    </source>
</evidence>
<evidence type="ECO:0000313" key="2">
    <source>
        <dbReference type="EMBL" id="GAA1751388.1"/>
    </source>
</evidence>
<comment type="caution">
    <text evidence="2">The sequence shown here is derived from an EMBL/GenBank/DDBJ whole genome shotgun (WGS) entry which is preliminary data.</text>
</comment>
<protein>
    <submittedName>
        <fullName evidence="2">Uncharacterized protein</fullName>
    </submittedName>
</protein>
<organism evidence="2 3">
    <name type="scientific">Aeromicrobium alkaliterrae</name>
    <dbReference type="NCBI Taxonomy" id="302168"/>
    <lineage>
        <taxon>Bacteria</taxon>
        <taxon>Bacillati</taxon>
        <taxon>Actinomycetota</taxon>
        <taxon>Actinomycetes</taxon>
        <taxon>Propionibacteriales</taxon>
        <taxon>Nocardioidaceae</taxon>
        <taxon>Aeromicrobium</taxon>
    </lineage>
</organism>
<dbReference type="Proteomes" id="UP001501057">
    <property type="component" value="Unassembled WGS sequence"/>
</dbReference>
<sequence length="205" mass="22527">MNNLPPSWGALVAAMTMLFVAGAIPVIVTRLICVLYPSDHPRRAELLLELAHVRKAAQLPDWYVWLGQIAMTAVLEGVPARGRQAQTALDRWREWRRLRRVWRAGVRAATSVLGSQVKDISSFGYEVLRDGKSRLVSVTSVGRDGAEVVWQVSTSSSEVVWDASTSTARSAAKIAATAGEWLLARVRVGGRVLVRAIALFRGVRK</sequence>
<dbReference type="EMBL" id="BAAAME010000009">
    <property type="protein sequence ID" value="GAA1751388.1"/>
    <property type="molecule type" value="Genomic_DNA"/>
</dbReference>
<proteinExistence type="predicted"/>